<gene>
    <name evidence="2" type="ORF">VNO80_18196</name>
</gene>
<organism evidence="2 3">
    <name type="scientific">Phaseolus coccineus</name>
    <name type="common">Scarlet runner bean</name>
    <name type="synonym">Phaseolus multiflorus</name>
    <dbReference type="NCBI Taxonomy" id="3886"/>
    <lineage>
        <taxon>Eukaryota</taxon>
        <taxon>Viridiplantae</taxon>
        <taxon>Streptophyta</taxon>
        <taxon>Embryophyta</taxon>
        <taxon>Tracheophyta</taxon>
        <taxon>Spermatophyta</taxon>
        <taxon>Magnoliopsida</taxon>
        <taxon>eudicotyledons</taxon>
        <taxon>Gunneridae</taxon>
        <taxon>Pentapetalae</taxon>
        <taxon>rosids</taxon>
        <taxon>fabids</taxon>
        <taxon>Fabales</taxon>
        <taxon>Fabaceae</taxon>
        <taxon>Papilionoideae</taxon>
        <taxon>50 kb inversion clade</taxon>
        <taxon>NPAAA clade</taxon>
        <taxon>indigoferoid/millettioid clade</taxon>
        <taxon>Phaseoleae</taxon>
        <taxon>Phaseolus</taxon>
    </lineage>
</organism>
<accession>A0AAN9MIQ0</accession>
<evidence type="ECO:0000313" key="3">
    <source>
        <dbReference type="Proteomes" id="UP001374584"/>
    </source>
</evidence>
<proteinExistence type="predicted"/>
<evidence type="ECO:0000313" key="2">
    <source>
        <dbReference type="EMBL" id="KAK7352768.1"/>
    </source>
</evidence>
<feature type="chain" id="PRO_5043023422" description="Secreted protein" evidence="1">
    <location>
        <begin position="26"/>
        <end position="74"/>
    </location>
</feature>
<evidence type="ECO:0008006" key="4">
    <source>
        <dbReference type="Google" id="ProtNLM"/>
    </source>
</evidence>
<name>A0AAN9MIQ0_PHACN</name>
<sequence length="74" mass="8575">MICAIVLVYTTSCLFLSFWTENLKAELPFGLESPHLDGSCDSYFSKKMPTLEKCILLILSERRKKLYYDVSFKV</sequence>
<dbReference type="EMBL" id="JAYMYR010000007">
    <property type="protein sequence ID" value="KAK7352768.1"/>
    <property type="molecule type" value="Genomic_DNA"/>
</dbReference>
<feature type="signal peptide" evidence="1">
    <location>
        <begin position="1"/>
        <end position="25"/>
    </location>
</feature>
<keyword evidence="3" id="KW-1185">Reference proteome</keyword>
<dbReference type="Proteomes" id="UP001374584">
    <property type="component" value="Unassembled WGS sequence"/>
</dbReference>
<evidence type="ECO:0000256" key="1">
    <source>
        <dbReference type="SAM" id="SignalP"/>
    </source>
</evidence>
<dbReference type="AlphaFoldDB" id="A0AAN9MIQ0"/>
<protein>
    <recommendedName>
        <fullName evidence="4">Secreted protein</fullName>
    </recommendedName>
</protein>
<comment type="caution">
    <text evidence="2">The sequence shown here is derived from an EMBL/GenBank/DDBJ whole genome shotgun (WGS) entry which is preliminary data.</text>
</comment>
<reference evidence="2 3" key="1">
    <citation type="submission" date="2024-01" db="EMBL/GenBank/DDBJ databases">
        <title>The genomes of 5 underutilized Papilionoideae crops provide insights into root nodulation and disease resistanc.</title>
        <authorList>
            <person name="Jiang F."/>
        </authorList>
    </citation>
    <scope>NUCLEOTIDE SEQUENCE [LARGE SCALE GENOMIC DNA]</scope>
    <source>
        <strain evidence="2">JINMINGXINNONG_FW02</strain>
        <tissue evidence="2">Leaves</tissue>
    </source>
</reference>
<keyword evidence="1" id="KW-0732">Signal</keyword>